<dbReference type="InterPro" id="IPR038765">
    <property type="entry name" value="Papain-like_cys_pep_sf"/>
</dbReference>
<evidence type="ECO:0000313" key="4">
    <source>
        <dbReference type="EMBL" id="PBB04738.1"/>
    </source>
</evidence>
<feature type="transmembrane region" description="Helical" evidence="2">
    <location>
        <begin position="105"/>
        <end position="128"/>
    </location>
</feature>
<evidence type="ECO:0000313" key="5">
    <source>
        <dbReference type="Proteomes" id="UP000217561"/>
    </source>
</evidence>
<evidence type="ECO:0000256" key="2">
    <source>
        <dbReference type="SAM" id="Phobius"/>
    </source>
</evidence>
<dbReference type="RefSeq" id="WP_095822834.1">
    <property type="nucleotide sequence ID" value="NZ_NSGH01000028.1"/>
</dbReference>
<evidence type="ECO:0000259" key="3">
    <source>
        <dbReference type="SMART" id="SM00460"/>
    </source>
</evidence>
<keyword evidence="2" id="KW-1133">Transmembrane helix</keyword>
<accession>A0ABX4HNW7</accession>
<protein>
    <submittedName>
        <fullName evidence="4">Peptidase</fullName>
    </submittedName>
</protein>
<evidence type="ECO:0000256" key="1">
    <source>
        <dbReference type="SAM" id="MobiDB-lite"/>
    </source>
</evidence>
<dbReference type="Proteomes" id="UP000217561">
    <property type="component" value="Unassembled WGS sequence"/>
</dbReference>
<dbReference type="InterPro" id="IPR002931">
    <property type="entry name" value="Transglutaminase-like"/>
</dbReference>
<dbReference type="EMBL" id="NSGH01000028">
    <property type="protein sequence ID" value="PBB04738.1"/>
    <property type="molecule type" value="Genomic_DNA"/>
</dbReference>
<organism evidence="4 5">
    <name type="scientific">Salimicrobium humidisoli</name>
    <dbReference type="NCBI Taxonomy" id="2029857"/>
    <lineage>
        <taxon>Bacteria</taxon>
        <taxon>Bacillati</taxon>
        <taxon>Bacillota</taxon>
        <taxon>Bacilli</taxon>
        <taxon>Bacillales</taxon>
        <taxon>Bacillaceae</taxon>
        <taxon>Salimicrobium</taxon>
    </lineage>
</organism>
<dbReference type="Pfam" id="PF11992">
    <property type="entry name" value="TgpA_N"/>
    <property type="match status" value="1"/>
</dbReference>
<keyword evidence="5" id="KW-1185">Reference proteome</keyword>
<feature type="compositionally biased region" description="Polar residues" evidence="1">
    <location>
        <begin position="550"/>
        <end position="562"/>
    </location>
</feature>
<dbReference type="SUPFAM" id="SSF54001">
    <property type="entry name" value="Cysteine proteinases"/>
    <property type="match status" value="1"/>
</dbReference>
<name>A0ABX4HNW7_9BACI</name>
<reference evidence="4 5" key="1">
    <citation type="submission" date="2017-08" db="EMBL/GenBank/DDBJ databases">
        <title>Salimicrobium alkalisoli sp. nov., isolated from saline alkaline soil.</title>
        <authorList>
            <person name="Zhang G."/>
            <person name="Xiong Q."/>
        </authorList>
    </citation>
    <scope>NUCLEOTIDE SEQUENCE [LARGE SCALE GENOMIC DNA]</scope>
    <source>
        <strain evidence="4 5">WN024</strain>
    </source>
</reference>
<gene>
    <name evidence="4" type="ORF">CKW00_12450</name>
</gene>
<feature type="transmembrane region" description="Helical" evidence="2">
    <location>
        <begin position="5"/>
        <end position="22"/>
    </location>
</feature>
<feature type="transmembrane region" description="Helical" evidence="2">
    <location>
        <begin position="160"/>
        <end position="177"/>
    </location>
</feature>
<feature type="transmembrane region" description="Helical" evidence="2">
    <location>
        <begin position="135"/>
        <end position="154"/>
    </location>
</feature>
<dbReference type="PANTHER" id="PTHR42736">
    <property type="entry name" value="PROTEIN-GLUTAMINE GAMMA-GLUTAMYLTRANSFERASE"/>
    <property type="match status" value="1"/>
</dbReference>
<dbReference type="SMART" id="SM00460">
    <property type="entry name" value="TGc"/>
    <property type="match status" value="1"/>
</dbReference>
<feature type="domain" description="Transglutaminase-like" evidence="3">
    <location>
        <begin position="469"/>
        <end position="548"/>
    </location>
</feature>
<feature type="transmembrane region" description="Helical" evidence="2">
    <location>
        <begin position="34"/>
        <end position="55"/>
    </location>
</feature>
<keyword evidence="2" id="KW-0472">Membrane</keyword>
<dbReference type="PANTHER" id="PTHR42736:SF1">
    <property type="entry name" value="PROTEIN-GLUTAMINE GAMMA-GLUTAMYLTRANSFERASE"/>
    <property type="match status" value="1"/>
</dbReference>
<dbReference type="Gene3D" id="3.10.620.30">
    <property type="match status" value="1"/>
</dbReference>
<feature type="compositionally biased region" description="Polar residues" evidence="1">
    <location>
        <begin position="580"/>
        <end position="589"/>
    </location>
</feature>
<comment type="caution">
    <text evidence="4">The sequence shown here is derived from an EMBL/GenBank/DDBJ whole genome shotgun (WGS) entry which is preliminary data.</text>
</comment>
<feature type="region of interest" description="Disordered" evidence="1">
    <location>
        <begin position="550"/>
        <end position="603"/>
    </location>
</feature>
<dbReference type="InterPro" id="IPR052901">
    <property type="entry name" value="Bact_TGase-like"/>
</dbReference>
<keyword evidence="2" id="KW-0812">Transmembrane</keyword>
<dbReference type="Pfam" id="PF01841">
    <property type="entry name" value="Transglut_core"/>
    <property type="match status" value="1"/>
</dbReference>
<dbReference type="InterPro" id="IPR021878">
    <property type="entry name" value="TgpA_N"/>
</dbReference>
<feature type="transmembrane region" description="Helical" evidence="2">
    <location>
        <begin position="189"/>
        <end position="211"/>
    </location>
</feature>
<sequence>MKKLLLSLIYIGGFFLLLEWLWPLGILTNTQNTGVFYLYAAFCFFLAFMQVRWYIAVPLKLLGLIFILDGLFIPERIFSSGWWSILYEQLMFNAEAVWAQEWWNFTAFFRSLLFLVLLWLVSYLLHYWLVIARRALFFIILTFVYITVIDTFTPYEAQGAIIRTFVLAVFVLGLLQLEKEVSDDDRKEIKWKTAILALAPLVGAVLLAVAAGTALPKFSPQWPDPVPYLENVTGGAGTGDGEGGVQKVGYGENDSRLGGAFVQDDTLVFQAIVEDRQYWRAESKDQYTGKGWEDTLEEPVTGRDPGDIGYSLFEETVETDPSQGFIDFTEEADFGKLLYPYGMTTIGNLENPLEIDLHTQTGEMETRSGGDSVQPASYTFDYGAPAFDLRQLREAGGEDPASVREKYLQLPSSVTERTKELASEVVSEYGNRYDKAKAVESYFSSNGFEYSTTDVEVPEAEEDYVDQFVFETKKGYCDNYSTSMVVMLRAEGIPARWVKGFTGGEIKETDAELFGENLNAYDITSANAHSWVEVYFPDIGWVPFEPTQGFTNNADFTSGTDTDSGEPERSEESPEVEAPDQQQEGNPQQIGEEEGTDGSAESGREEGFLRNLLWWLVPAVILILPAVLYVTRLRWLSWYYGRRLAKKETPDTFQAAYRHLLVVLDKKVQKRGEGETLRAYAKSIDRRFETVDMQHLTTQYERLVYRKEERLQRTGLSELWENLIKKALS</sequence>
<proteinExistence type="predicted"/>
<feature type="transmembrane region" description="Helical" evidence="2">
    <location>
        <begin position="612"/>
        <end position="630"/>
    </location>
</feature>